<evidence type="ECO:0000256" key="3">
    <source>
        <dbReference type="ARBA" id="ARBA00011881"/>
    </source>
</evidence>
<dbReference type="InterPro" id="IPR015422">
    <property type="entry name" value="PyrdxlP-dep_Trfase_small"/>
</dbReference>
<dbReference type="EC" id="4.1.2.48" evidence="5"/>
<comment type="subunit">
    <text evidence="3">Homotetramer.</text>
</comment>
<dbReference type="InterPro" id="IPR015424">
    <property type="entry name" value="PyrdxlP-dep_Trfase"/>
</dbReference>
<comment type="function">
    <text evidence="5">Catalyzes the cleavage of L-allo-threonine and L-threonine to glycine and acetaldehyde.</text>
</comment>
<dbReference type="Gene3D" id="3.40.640.10">
    <property type="entry name" value="Type I PLP-dependent aspartate aminotransferase-like (Major domain)"/>
    <property type="match status" value="1"/>
</dbReference>
<organism evidence="7 8">
    <name type="scientific">Methylocella tundrae</name>
    <dbReference type="NCBI Taxonomy" id="227605"/>
    <lineage>
        <taxon>Bacteria</taxon>
        <taxon>Pseudomonadati</taxon>
        <taxon>Pseudomonadota</taxon>
        <taxon>Alphaproteobacteria</taxon>
        <taxon>Hyphomicrobiales</taxon>
        <taxon>Beijerinckiaceae</taxon>
        <taxon>Methylocella</taxon>
    </lineage>
</organism>
<keyword evidence="5 7" id="KW-0456">Lyase</keyword>
<dbReference type="InterPro" id="IPR001597">
    <property type="entry name" value="ArAA_b-elim_lyase/Thr_aldolase"/>
</dbReference>
<evidence type="ECO:0000256" key="1">
    <source>
        <dbReference type="ARBA" id="ARBA00001933"/>
    </source>
</evidence>
<dbReference type="OrthoDB" id="9774495at2"/>
<reference evidence="7 8" key="1">
    <citation type="submission" date="2019-03" db="EMBL/GenBank/DDBJ databases">
        <authorList>
            <person name="Kox A.R. M."/>
        </authorList>
    </citation>
    <scope>NUCLEOTIDE SEQUENCE [LARGE SCALE GENOMIC DNA]</scope>
    <source>
        <strain evidence="7">MTUNDRAET4 annotated genome</strain>
    </source>
</reference>
<accession>A0A4U8Z6B8</accession>
<comment type="catalytic activity">
    <reaction evidence="5">
        <text>L-allo-threonine = acetaldehyde + glycine</text>
        <dbReference type="Rhea" id="RHEA:26209"/>
        <dbReference type="ChEBI" id="CHEBI:15343"/>
        <dbReference type="ChEBI" id="CHEBI:57305"/>
        <dbReference type="ChEBI" id="CHEBI:58585"/>
        <dbReference type="EC" id="4.1.2.48"/>
    </reaction>
</comment>
<dbReference type="EMBL" id="LR536450">
    <property type="protein sequence ID" value="VFU11111.1"/>
    <property type="molecule type" value="Genomic_DNA"/>
</dbReference>
<dbReference type="PANTHER" id="PTHR48097:SF5">
    <property type="entry name" value="LOW SPECIFICITY L-THREONINE ALDOLASE"/>
    <property type="match status" value="1"/>
</dbReference>
<proteinExistence type="inferred from homology"/>
<evidence type="ECO:0000256" key="5">
    <source>
        <dbReference type="PIRNR" id="PIRNR038940"/>
    </source>
</evidence>
<dbReference type="InterPro" id="IPR026273">
    <property type="entry name" value="Low_specificity_L-TA_bact"/>
</dbReference>
<dbReference type="GO" id="GO:0008732">
    <property type="term" value="F:L-allo-threonine aldolase activity"/>
    <property type="evidence" value="ECO:0007669"/>
    <property type="project" value="RHEA"/>
</dbReference>
<dbReference type="Gene3D" id="3.90.1150.10">
    <property type="entry name" value="Aspartate Aminotransferase, domain 1"/>
    <property type="match status" value="1"/>
</dbReference>
<dbReference type="PANTHER" id="PTHR48097">
    <property type="entry name" value="L-THREONINE ALDOLASE-RELATED"/>
    <property type="match status" value="1"/>
</dbReference>
<name>A0A4U8Z6B8_METTU</name>
<sequence>MDFTSDNAAGVSQPIFNAMMAANQGASPAYGADPFTAKAVALLSAVFETDVAVFLVATGTAANALALGALCPPSGAVFCHETAHVMEDECGAPEMFTGGAKLIGVKGRAGKIAAKDLSAALKAFPRGLVKQVQPAALSLSQATECGAVYSCGELGELSAIAHAAGLGVHMDGARFANALTTLDCAPAEMSWKAGIDVLSFGATKNGALACEAVLVFDPAKAHTLPFQRKRSGHTVSKGRFLGAQMAAYLEDGHWLVNARTANEHAARLAAGLARAPGARLPSPRQANEVFAFLPGKTDAALRAAGVRYYDWTMRDFGEQRAEDEVFVRLVTSFATSASDVEKLIALAGG</sequence>
<dbReference type="InterPro" id="IPR015421">
    <property type="entry name" value="PyrdxlP-dep_Trfase_major"/>
</dbReference>
<dbReference type="SUPFAM" id="SSF53383">
    <property type="entry name" value="PLP-dependent transferases"/>
    <property type="match status" value="1"/>
</dbReference>
<keyword evidence="4 5" id="KW-0663">Pyridoxal phosphate</keyword>
<dbReference type="Pfam" id="PF01212">
    <property type="entry name" value="Beta_elim_lyase"/>
    <property type="match status" value="1"/>
</dbReference>
<comment type="cofactor">
    <cofactor evidence="1 5">
        <name>pyridoxal 5'-phosphate</name>
        <dbReference type="ChEBI" id="CHEBI:597326"/>
    </cofactor>
</comment>
<feature type="domain" description="Aromatic amino acid beta-eliminating lyase/threonine aldolase" evidence="6">
    <location>
        <begin position="2"/>
        <end position="292"/>
    </location>
</feature>
<protein>
    <recommendedName>
        <fullName evidence="5">L-threonine aldolase</fullName>
        <ecNumber evidence="5">4.1.2.48</ecNumber>
    </recommendedName>
</protein>
<dbReference type="RefSeq" id="WP_134492101.1">
    <property type="nucleotide sequence ID" value="NZ_LR536450.1"/>
</dbReference>
<dbReference type="KEGG" id="mtun:MTUNDRAET4_4230"/>
<evidence type="ECO:0000256" key="2">
    <source>
        <dbReference type="ARBA" id="ARBA00006966"/>
    </source>
</evidence>
<gene>
    <name evidence="7" type="primary">ltaE</name>
    <name evidence="7" type="ORF">MTUNDRAET4_4230</name>
</gene>
<evidence type="ECO:0000313" key="7">
    <source>
        <dbReference type="EMBL" id="VFU11111.1"/>
    </source>
</evidence>
<dbReference type="Proteomes" id="UP000294360">
    <property type="component" value="Chromosome"/>
</dbReference>
<dbReference type="AlphaFoldDB" id="A0A4U8Z6B8"/>
<comment type="catalytic activity">
    <reaction evidence="5">
        <text>L-threonine = acetaldehyde + glycine</text>
        <dbReference type="Rhea" id="RHEA:19625"/>
        <dbReference type="ChEBI" id="CHEBI:15343"/>
        <dbReference type="ChEBI" id="CHEBI:57305"/>
        <dbReference type="ChEBI" id="CHEBI:57926"/>
        <dbReference type="EC" id="4.1.2.48"/>
    </reaction>
</comment>
<comment type="similarity">
    <text evidence="2 5">Belongs to the threonine aldolase family.</text>
</comment>
<dbReference type="PIRSF" id="PIRSF038940">
    <property type="entry name" value="Low_specificity_LTA"/>
    <property type="match status" value="1"/>
</dbReference>
<dbReference type="GO" id="GO:0006567">
    <property type="term" value="P:L-threonine catabolic process"/>
    <property type="evidence" value="ECO:0007669"/>
    <property type="project" value="UniProtKB-UniRule"/>
</dbReference>
<evidence type="ECO:0000313" key="8">
    <source>
        <dbReference type="Proteomes" id="UP000294360"/>
    </source>
</evidence>
<evidence type="ECO:0000259" key="6">
    <source>
        <dbReference type="Pfam" id="PF01212"/>
    </source>
</evidence>
<evidence type="ECO:0000256" key="4">
    <source>
        <dbReference type="ARBA" id="ARBA00022898"/>
    </source>
</evidence>